<organism evidence="2 3">
    <name type="scientific">Zancudomyces culisetae</name>
    <name type="common">Gut fungus</name>
    <name type="synonym">Smittium culisetae</name>
    <dbReference type="NCBI Taxonomy" id="1213189"/>
    <lineage>
        <taxon>Eukaryota</taxon>
        <taxon>Fungi</taxon>
        <taxon>Fungi incertae sedis</taxon>
        <taxon>Zoopagomycota</taxon>
        <taxon>Kickxellomycotina</taxon>
        <taxon>Harpellomycetes</taxon>
        <taxon>Harpellales</taxon>
        <taxon>Legeriomycetaceae</taxon>
        <taxon>Zancudomyces</taxon>
    </lineage>
</organism>
<evidence type="ECO:0000313" key="3">
    <source>
        <dbReference type="Proteomes" id="UP000188320"/>
    </source>
</evidence>
<proteinExistence type="predicted"/>
<gene>
    <name evidence="2" type="ORF">AX774_g7662</name>
</gene>
<feature type="compositionally biased region" description="Low complexity" evidence="1">
    <location>
        <begin position="236"/>
        <end position="245"/>
    </location>
</feature>
<name>A0A1R1PDA1_ZANCU</name>
<keyword evidence="3" id="KW-1185">Reference proteome</keyword>
<feature type="region of interest" description="Disordered" evidence="1">
    <location>
        <begin position="219"/>
        <end position="248"/>
    </location>
</feature>
<protein>
    <submittedName>
        <fullName evidence="2">Uncharacterized protein</fullName>
    </submittedName>
</protein>
<dbReference type="AlphaFoldDB" id="A0A1R1PDA1"/>
<dbReference type="EMBL" id="LSSK01001723">
    <property type="protein sequence ID" value="OMH78936.1"/>
    <property type="molecule type" value="Genomic_DNA"/>
</dbReference>
<reference evidence="3" key="1">
    <citation type="submission" date="2017-01" db="EMBL/GenBank/DDBJ databases">
        <authorList>
            <person name="Wang Y."/>
            <person name="White M."/>
            <person name="Kvist S."/>
            <person name="Moncalvo J.-M."/>
        </authorList>
    </citation>
    <scope>NUCLEOTIDE SEQUENCE [LARGE SCALE GENOMIC DNA]</scope>
    <source>
        <strain evidence="3">COL-18-3</strain>
    </source>
</reference>
<dbReference type="Proteomes" id="UP000188320">
    <property type="component" value="Unassembled WGS sequence"/>
</dbReference>
<evidence type="ECO:0000313" key="2">
    <source>
        <dbReference type="EMBL" id="OMH78936.1"/>
    </source>
</evidence>
<comment type="caution">
    <text evidence="2">The sequence shown here is derived from an EMBL/GenBank/DDBJ whole genome shotgun (WGS) entry which is preliminary data.</text>
</comment>
<evidence type="ECO:0000256" key="1">
    <source>
        <dbReference type="SAM" id="MobiDB-lite"/>
    </source>
</evidence>
<accession>A0A1R1PDA1</accession>
<sequence>MFETLNSERIDLAKGGYRKIILYSEHNTYGSIGGKGILMKTPSNNNTQPPTIIEGIPAGISPIQKRVHLPDKNVTMAEMLQQNSVEKINFFGYNNNGVLARSSYEHVGNTPMYDSLHVDSSFSENDLIQESVNSKAPGSHFAKAKKKSLFSITQNCLKKAFTRKPPKSSVERQKLKELAFDEDIPINIYPEFLDFVPLSLSKGSISDLKTKVSGKLNDKYPTIRSSQSMDDELSEHSNTSSSRSSVTYVDKEQTSANLRTLRTIYVISAEKLNQNNKRSLSQTVLIKNIMRASEDKIARCSGYEFESVSCVDLALSRMFYKEYSVFEHPPSDVMRSYRTRAKNKRVLAVY</sequence>